<dbReference type="GO" id="GO:0000160">
    <property type="term" value="P:phosphorelay signal transduction system"/>
    <property type="evidence" value="ECO:0007669"/>
    <property type="project" value="InterPro"/>
</dbReference>
<accession>A0A0M1N463</accession>
<comment type="caution">
    <text evidence="3">The sequence shown here is derived from an EMBL/GenBank/DDBJ whole genome shotgun (WGS) entry which is preliminary data.</text>
</comment>
<sequence length="67" mass="7447">MLADDELLVRLGIKSLIEWEKHGFSFIGDAPDGVKALELMEKEVPDILLTDIIMPRSGPSSRSCFQS</sequence>
<name>A0A0M1N463_9BACL</name>
<dbReference type="EMBL" id="LIUT01000006">
    <property type="protein sequence ID" value="KOR76774.1"/>
    <property type="molecule type" value="Genomic_DNA"/>
</dbReference>
<dbReference type="InterPro" id="IPR011006">
    <property type="entry name" value="CheY-like_superfamily"/>
</dbReference>
<dbReference type="OrthoDB" id="2665564at2"/>
<dbReference type="Pfam" id="PF00072">
    <property type="entry name" value="Response_reg"/>
    <property type="match status" value="1"/>
</dbReference>
<gene>
    <name evidence="3" type="ORF">AM231_22805</name>
</gene>
<feature type="modified residue" description="4-aspartylphosphate" evidence="1">
    <location>
        <position position="51"/>
    </location>
</feature>
<feature type="domain" description="Response regulatory" evidence="2">
    <location>
        <begin position="1"/>
        <end position="67"/>
    </location>
</feature>
<dbReference type="Gene3D" id="3.40.50.2300">
    <property type="match status" value="1"/>
</dbReference>
<evidence type="ECO:0000313" key="3">
    <source>
        <dbReference type="EMBL" id="KOR76774.1"/>
    </source>
</evidence>
<dbReference type="Proteomes" id="UP000036932">
    <property type="component" value="Unassembled WGS sequence"/>
</dbReference>
<dbReference type="SUPFAM" id="SSF52172">
    <property type="entry name" value="CheY-like"/>
    <property type="match status" value="1"/>
</dbReference>
<dbReference type="RefSeq" id="WP_054404657.1">
    <property type="nucleotide sequence ID" value="NZ_LIUT01000006.1"/>
</dbReference>
<evidence type="ECO:0000313" key="4">
    <source>
        <dbReference type="Proteomes" id="UP000036932"/>
    </source>
</evidence>
<dbReference type="InterPro" id="IPR001789">
    <property type="entry name" value="Sig_transdc_resp-reg_receiver"/>
</dbReference>
<keyword evidence="1" id="KW-0597">Phosphoprotein</keyword>
<protein>
    <recommendedName>
        <fullName evidence="2">Response regulatory domain-containing protein</fullName>
    </recommendedName>
</protein>
<dbReference type="AlphaFoldDB" id="A0A0M1N463"/>
<organism evidence="3 4">
    <name type="scientific">Paenibacillus solani</name>
    <dbReference type="NCBI Taxonomy" id="1705565"/>
    <lineage>
        <taxon>Bacteria</taxon>
        <taxon>Bacillati</taxon>
        <taxon>Bacillota</taxon>
        <taxon>Bacilli</taxon>
        <taxon>Bacillales</taxon>
        <taxon>Paenibacillaceae</taxon>
        <taxon>Paenibacillus</taxon>
    </lineage>
</organism>
<dbReference type="PATRIC" id="fig|1705565.3.peg.694"/>
<proteinExistence type="predicted"/>
<reference evidence="4" key="1">
    <citation type="submission" date="2015-08" db="EMBL/GenBank/DDBJ databases">
        <title>Genome sequencing project for genomic taxonomy and phylogenomics of Bacillus-like bacteria.</title>
        <authorList>
            <person name="Liu B."/>
            <person name="Wang J."/>
            <person name="Zhu Y."/>
            <person name="Liu G."/>
            <person name="Chen Q."/>
            <person name="Chen Z."/>
            <person name="Lan J."/>
            <person name="Che J."/>
            <person name="Ge C."/>
            <person name="Shi H."/>
            <person name="Pan Z."/>
            <person name="Liu X."/>
        </authorList>
    </citation>
    <scope>NUCLEOTIDE SEQUENCE [LARGE SCALE GENOMIC DNA]</scope>
    <source>
        <strain evidence="4">FJAT-22460</strain>
    </source>
</reference>
<dbReference type="PROSITE" id="PS50110">
    <property type="entry name" value="RESPONSE_REGULATORY"/>
    <property type="match status" value="1"/>
</dbReference>
<evidence type="ECO:0000259" key="2">
    <source>
        <dbReference type="PROSITE" id="PS50110"/>
    </source>
</evidence>
<keyword evidence="4" id="KW-1185">Reference proteome</keyword>
<evidence type="ECO:0000256" key="1">
    <source>
        <dbReference type="PROSITE-ProRule" id="PRU00169"/>
    </source>
</evidence>